<dbReference type="GO" id="GO:0016242">
    <property type="term" value="P:negative regulation of macroautophagy"/>
    <property type="evidence" value="ECO:0007669"/>
    <property type="project" value="TreeGrafter"/>
</dbReference>
<dbReference type="InterPro" id="IPR036940">
    <property type="entry name" value="PI3/4_kinase_cat_sf"/>
</dbReference>
<evidence type="ECO:0000313" key="17">
    <source>
        <dbReference type="EMBL" id="CAE1227489.1"/>
    </source>
</evidence>
<evidence type="ECO:0000256" key="13">
    <source>
        <dbReference type="SAM" id="MobiDB-lite"/>
    </source>
</evidence>
<evidence type="ECO:0000256" key="2">
    <source>
        <dbReference type="ARBA" id="ARBA00022527"/>
    </source>
</evidence>
<comment type="caution">
    <text evidence="17">The sequence shown here is derived from an EMBL/GenBank/DDBJ whole genome shotgun (WGS) entry which is preliminary data.</text>
</comment>
<keyword evidence="5 12" id="KW-0547">Nucleotide-binding</keyword>
<feature type="domain" description="FAT" evidence="15">
    <location>
        <begin position="1350"/>
        <end position="1926"/>
    </location>
</feature>
<dbReference type="Pfam" id="PF23593">
    <property type="entry name" value="HEAT_ATR"/>
    <property type="match status" value="1"/>
</dbReference>
<dbReference type="InterPro" id="IPR003151">
    <property type="entry name" value="PIK-rel_kinase_FAT"/>
</dbReference>
<dbReference type="Gene3D" id="1.25.40.10">
    <property type="entry name" value="Tetratricopeptide repeat domain"/>
    <property type="match status" value="1"/>
</dbReference>
<evidence type="ECO:0000256" key="11">
    <source>
        <dbReference type="ARBA" id="ARBA00048679"/>
    </source>
</evidence>
<dbReference type="SMART" id="SM01343">
    <property type="entry name" value="FATC"/>
    <property type="match status" value="1"/>
</dbReference>
<dbReference type="FunFam" id="1.20.120.150:FF:000001">
    <property type="entry name" value="Serine/threonine-protein kinase TOR"/>
    <property type="match status" value="1"/>
</dbReference>
<evidence type="ECO:0000256" key="9">
    <source>
        <dbReference type="ARBA" id="ARBA00023306"/>
    </source>
</evidence>
<dbReference type="InterPro" id="IPR011009">
    <property type="entry name" value="Kinase-like_dom_sf"/>
</dbReference>
<evidence type="ECO:0000259" key="15">
    <source>
        <dbReference type="PROSITE" id="PS51189"/>
    </source>
</evidence>
<evidence type="ECO:0000256" key="4">
    <source>
        <dbReference type="ARBA" id="ARBA00022737"/>
    </source>
</evidence>
<dbReference type="InterPro" id="IPR050517">
    <property type="entry name" value="DDR_Repair_Kinase"/>
</dbReference>
<dbReference type="EMBL" id="CAHIKZ030000576">
    <property type="protein sequence ID" value="CAE1227489.1"/>
    <property type="molecule type" value="Genomic_DNA"/>
</dbReference>
<dbReference type="Pfam" id="PF02259">
    <property type="entry name" value="FAT"/>
    <property type="match status" value="1"/>
</dbReference>
<dbReference type="Proteomes" id="UP000597762">
    <property type="component" value="Unassembled WGS sequence"/>
</dbReference>
<dbReference type="GO" id="GO:0051321">
    <property type="term" value="P:meiotic cell cycle"/>
    <property type="evidence" value="ECO:0007669"/>
    <property type="project" value="UniProtKB-KW"/>
</dbReference>
<dbReference type="SMART" id="SM01346">
    <property type="entry name" value="DUF3385"/>
    <property type="match status" value="1"/>
</dbReference>
<dbReference type="SMART" id="SM01345">
    <property type="entry name" value="Rapamycin_bind"/>
    <property type="match status" value="1"/>
</dbReference>
<dbReference type="Gene3D" id="1.20.120.150">
    <property type="entry name" value="FKBP12-rapamycin binding domain"/>
    <property type="match status" value="1"/>
</dbReference>
<dbReference type="PROSITE" id="PS51190">
    <property type="entry name" value="FATC"/>
    <property type="match status" value="1"/>
</dbReference>
<keyword evidence="8" id="KW-0469">Meiosis</keyword>
<dbReference type="OrthoDB" id="2250022at2759"/>
<dbReference type="Pfam" id="PF11865">
    <property type="entry name" value="mTOR_dom"/>
    <property type="match status" value="1"/>
</dbReference>
<dbReference type="EC" id="2.7.11.1" evidence="12"/>
<dbReference type="GO" id="GO:2000243">
    <property type="term" value="P:positive regulation of reproductive process"/>
    <property type="evidence" value="ECO:0007669"/>
    <property type="project" value="UniProtKB-ARBA"/>
</dbReference>
<dbReference type="SUPFAM" id="SSF48371">
    <property type="entry name" value="ARM repeat"/>
    <property type="match status" value="1"/>
</dbReference>
<feature type="domain" description="PI3K/PI4K catalytic" evidence="14">
    <location>
        <begin position="2100"/>
        <end position="2414"/>
    </location>
</feature>
<dbReference type="Pfam" id="PF00454">
    <property type="entry name" value="PI3_PI4_kinase"/>
    <property type="match status" value="1"/>
</dbReference>
<dbReference type="SMART" id="SM00146">
    <property type="entry name" value="PI3Kc"/>
    <property type="match status" value="1"/>
</dbReference>
<dbReference type="GO" id="GO:0000785">
    <property type="term" value="C:chromatin"/>
    <property type="evidence" value="ECO:0007669"/>
    <property type="project" value="UniProtKB-ARBA"/>
</dbReference>
<evidence type="ECO:0000259" key="14">
    <source>
        <dbReference type="PROSITE" id="PS50290"/>
    </source>
</evidence>
<dbReference type="FunFam" id="1.10.1070.11:FF:000007">
    <property type="entry name" value="Serine/threonine-protein kinase TOR"/>
    <property type="match status" value="1"/>
</dbReference>
<evidence type="ECO:0000313" key="18">
    <source>
        <dbReference type="Proteomes" id="UP000597762"/>
    </source>
</evidence>
<dbReference type="InterPro" id="IPR016024">
    <property type="entry name" value="ARM-type_fold"/>
</dbReference>
<accession>A0A812BDL7</accession>
<dbReference type="Pfam" id="PF08771">
    <property type="entry name" value="FRB_dom"/>
    <property type="match status" value="1"/>
</dbReference>
<dbReference type="GO" id="GO:0031931">
    <property type="term" value="C:TORC1 complex"/>
    <property type="evidence" value="ECO:0007669"/>
    <property type="project" value="UniProtKB-ARBA"/>
</dbReference>
<dbReference type="PROSITE" id="PS00915">
    <property type="entry name" value="PI3_4_KINASE_1"/>
    <property type="match status" value="1"/>
</dbReference>
<keyword evidence="3 12" id="KW-0808">Transferase</keyword>
<comment type="catalytic activity">
    <reaction evidence="11">
        <text>L-seryl-[protein] + ATP = O-phospho-L-seryl-[protein] + ADP + H(+)</text>
        <dbReference type="Rhea" id="RHEA:17989"/>
        <dbReference type="Rhea" id="RHEA-COMP:9863"/>
        <dbReference type="Rhea" id="RHEA-COMP:11604"/>
        <dbReference type="ChEBI" id="CHEBI:15378"/>
        <dbReference type="ChEBI" id="CHEBI:29999"/>
        <dbReference type="ChEBI" id="CHEBI:30616"/>
        <dbReference type="ChEBI" id="CHEBI:83421"/>
        <dbReference type="ChEBI" id="CHEBI:456216"/>
        <dbReference type="EC" id="2.7.11.1"/>
    </reaction>
</comment>
<protein>
    <recommendedName>
        <fullName evidence="12">Serine/threonine-protein kinase TOR</fullName>
        <ecNumber evidence="12">2.7.11.1</ecNumber>
    </recommendedName>
</protein>
<dbReference type="GO" id="GO:0004674">
    <property type="term" value="F:protein serine/threonine kinase activity"/>
    <property type="evidence" value="ECO:0007669"/>
    <property type="project" value="UniProtKB-KW"/>
</dbReference>
<evidence type="ECO:0000256" key="1">
    <source>
        <dbReference type="ARBA" id="ARBA00011031"/>
    </source>
</evidence>
<dbReference type="InterPro" id="IPR011990">
    <property type="entry name" value="TPR-like_helical_dom_sf"/>
</dbReference>
<dbReference type="GO" id="GO:0045944">
    <property type="term" value="P:positive regulation of transcription by RNA polymerase II"/>
    <property type="evidence" value="ECO:0007669"/>
    <property type="project" value="UniProtKB-ARBA"/>
</dbReference>
<dbReference type="PROSITE" id="PS50290">
    <property type="entry name" value="PI3_4_KINASE_3"/>
    <property type="match status" value="1"/>
</dbReference>
<comment type="catalytic activity">
    <reaction evidence="10 12">
        <text>L-threonyl-[protein] + ATP = O-phospho-L-threonyl-[protein] + ADP + H(+)</text>
        <dbReference type="Rhea" id="RHEA:46608"/>
        <dbReference type="Rhea" id="RHEA-COMP:11060"/>
        <dbReference type="Rhea" id="RHEA-COMP:11605"/>
        <dbReference type="ChEBI" id="CHEBI:15378"/>
        <dbReference type="ChEBI" id="CHEBI:30013"/>
        <dbReference type="ChEBI" id="CHEBI:30616"/>
        <dbReference type="ChEBI" id="CHEBI:61977"/>
        <dbReference type="ChEBI" id="CHEBI:456216"/>
        <dbReference type="EC" id="2.7.11.1"/>
    </reaction>
</comment>
<dbReference type="SUPFAM" id="SSF56112">
    <property type="entry name" value="Protein kinase-like (PK-like)"/>
    <property type="match status" value="1"/>
</dbReference>
<keyword evidence="2 12" id="KW-0723">Serine/threonine-protein kinase</keyword>
<organism evidence="17 18">
    <name type="scientific">Acanthosepion pharaonis</name>
    <name type="common">Pharaoh cuttlefish</name>
    <name type="synonym">Sepia pharaonis</name>
    <dbReference type="NCBI Taxonomy" id="158019"/>
    <lineage>
        <taxon>Eukaryota</taxon>
        <taxon>Metazoa</taxon>
        <taxon>Spiralia</taxon>
        <taxon>Lophotrochozoa</taxon>
        <taxon>Mollusca</taxon>
        <taxon>Cephalopoda</taxon>
        <taxon>Coleoidea</taxon>
        <taxon>Decapodiformes</taxon>
        <taxon>Sepiida</taxon>
        <taxon>Sepiina</taxon>
        <taxon>Sepiidae</taxon>
        <taxon>Acanthosepion</taxon>
    </lineage>
</organism>
<dbReference type="InterPro" id="IPR011989">
    <property type="entry name" value="ARM-like"/>
</dbReference>
<dbReference type="InterPro" id="IPR024585">
    <property type="entry name" value="mTOR_dom"/>
</dbReference>
<sequence length="2501" mass="284768">MTSTHITPFITGLRTRNDEARLTTAYELYRYVNTDVPEMPLDDQNAFIDEINHNVFEMVSSSEVHEKKGGILAIATLVGVDIGNAATRISRFANYLRNLVPASDVVLMEMTAKGMGILALSAGNHAAEYVDFETKRALEWLAGERHEGQRYSAVLILKELATFTPTFFFQQVPQFFENIFNAVRDPKPAIREASVAALRATLAVTSQRETKRDHSEDWYKHCLEEALRPYSDALGKEKRINKEDWIHGSLLIINELLRCSNMEGERLRVEMEELAIQQNTFEKAVKEFSPRRRSPANTSGFQQLHQKSPLIVFDLSHNSAPQRRNLFESRVCKELMTKNYDKVANLVHQLYQGNRSIYVQQVMLKAIPRLAAFDPELFSRTFLRDTIVYLLNALRRDKERPAAFQAVGLLAVAVKDNIFSYCTRIMEVVRSALPAKDLPQKKQKAISVEPSVFTCISMLGRALETSIARDMRDILDSMLFTGLSPALTAALRDLATYIPQMKKDIQDGLLRMLSLILIGRPLQHPGAPKTLPIGSSASTDSQDDTSITLALSTLGSFDFEGHSLTQFVLHCAENYLCSRSKKIRSEAIRTCARLLMPLLTALEGQQKHSMKTMNTVADVLKKLLIVGITDPEPEIRYCVLSVLDERFDPHLAQAENLNALFVVLNDEVFEIRELAICIIGRLSNRNPAYIMPTLRKTLIQILTELEHSGVGRSKEQAARVLGHLASNASRLIRPYAEPILKVLIPKLKEPDPHPGVTISVLAAIGEQAEVSGLEMRKWVDELLPIIIMTLQDLTSVQKREVSLWTLGQLIESTGYVVEPYQKYPALLGILLNFMKTEQTHSVRREVVRVLGILGALDPHKNKLNVSRLKEESGITLGGTSIEPFAINKSSSDPQSTIPLAEYTTSGLLVTMGAPTSLEDFYPAVVVSALMRIMHKACFSSDHFLLIQSISFIFKSLGSRNVPYFDQIVNSYVTVTRKAEANHKEFMFQQLGFLVGFAKQHVRNFLGEIFLLIKENWTMKSQSQNIYLSLLEQLVLAVGSEVKPHLPQIVPQILRILMHDTSKQREYTLQLLEVLQLFGSSLDDCLHVLLPYIIKLFDSSDVPLNVRKMALETVDVFTEDLDMTDFASRLVHSFVRTIDSTPELIPTTMDTMCSMMLQLGQKFLLFVPMVSKTVARHKISHQKFEVILAKITKGGGIGDEDFDGLLSRRRQRKRRDSNPENPSELPISKKLHVFFSNLQKVLTPARRVSKEDWNEWLRQLNIELLKESPVPSLRSCWALAQVHNQLARDLLNPAFVSCWTNLSESQQDELVQCLENALNSQEIPEVTQTLLNLAEFVEHCDKGPLPLELRILSQRAMRCRAYAKALHYKEDEFHRAQTRETLEALISINNKLQQHEAAAGVLEYARKNRLADLIEESWYEKLHEWEKALKAYETRQETHPDDKNCMLGRMRCMEALAEWGSLNQLASDAWRPANDETRTKMAQLATAAAWGLGDWNSMGDYLSFIPSNTYENFFFRAVYSVHNANYSQACQFIDKARDILDTELTAMAGESYARAYGPLVNAQMLSELEEVIQYKLIPERREVIKQMWWDRLQGCQRVVEDWQKIIQLRSLVISPHEGVKTWLKYASLCRKSGRLGLSHKTLEMLMGVDPSKQPHKHLPTDMPMVTFAYIKHMWLCNQKQDSFTKLHLFIQQTLLQKEAHLQNSGDTAALTEIRKLLSRCYLKQGNWLLELHGIDDVSIAKALESFKMAKDRNQNWYKAWHALALTYYEAVLYYKRKETSAANLPSVSCQPGAEAMTRLSEPPADLVSNVRTHTSMQNTAKILAHCVPAVRGLFKAIALSNQNSLQDTLRLLTLWFDYGHYPEVHDALVEGIKTMQIENWLQVIPQLIARIDTPRHSVGRLISQLLMDIGKAHPQALIYPLTVASKSSVLARQSAANKVLKSMCEHSNTLVKQAMLVSEELIRVAILWHELWHEGLEEASRLYFGEKNVKGMFETLEPLHRMMERGPQTLKEISFNQAYGRDLLEAQEWCKIYQRSQQVKDLTQAWDLYYHVFRRITKQLPQLTSLELQYMSPKLLRCQDLELAVPGTYDPSQPVVCIHHVQTTLQVITSKQRPRKLSIYGSDGKDYVFLLKGHEDLRQDERVMQLFVLVNSLLANNPKTFRRNLSITRYAVIPLSTNSGLIGWVPHCDTLHSLIRDYREKKKILLNIEHRLMLRMAPDYDHLTLMEKVEVFEHALEHTQGDDLAKILWYKSPSSEVWFDRRTNYTRSLAVMSMVGYILGLGDRHPSNLMLDRMSGKIIHIDFGDCFEVAMTREKFPEKIPFRLTRMLINAMEVTGIDGIYRHTCESVMSVLREHKDSLMAVLEAFVYDPLLNWRLMDANDKPKGKAETPESIAGSQERGEHMMETVDLQTTHKKTNGLNAGAAVSEMVHSFSITDAVQPEALNKKAISIINHVKEKLTGRDFSKEEAVEVAKQVDLLICQATSHENLCQCYIGCFSFFFTP</sequence>
<evidence type="ECO:0000256" key="5">
    <source>
        <dbReference type="ARBA" id="ARBA00022741"/>
    </source>
</evidence>
<gene>
    <name evidence="17" type="ORF">SPHA_16415</name>
</gene>
<dbReference type="SUPFAM" id="SSF47212">
    <property type="entry name" value="FKBP12-rapamycin-binding domain of FKBP-rapamycin-associated protein (FRAP)"/>
    <property type="match status" value="1"/>
</dbReference>
<dbReference type="Gene3D" id="1.10.1070.11">
    <property type="entry name" value="Phosphatidylinositol 3-/4-kinase, catalytic domain"/>
    <property type="match status" value="1"/>
</dbReference>
<dbReference type="PROSITE" id="PS00916">
    <property type="entry name" value="PI3_4_KINASE_2"/>
    <property type="match status" value="1"/>
</dbReference>
<evidence type="ECO:0000256" key="12">
    <source>
        <dbReference type="RuleBase" id="RU364109"/>
    </source>
</evidence>
<feature type="domain" description="FATC" evidence="16">
    <location>
        <begin position="2466"/>
        <end position="2498"/>
    </location>
</feature>
<keyword evidence="7 12" id="KW-0067">ATP-binding</keyword>
<dbReference type="InterPro" id="IPR026683">
    <property type="entry name" value="TOR_cat"/>
</dbReference>
<keyword evidence="9" id="KW-0131">Cell cycle</keyword>
<dbReference type="PANTHER" id="PTHR11139:SF9">
    <property type="entry name" value="SERINE_THREONINE-PROTEIN KINASE MTOR"/>
    <property type="match status" value="1"/>
</dbReference>
<dbReference type="InterPro" id="IPR014009">
    <property type="entry name" value="PIK_FAT"/>
</dbReference>
<evidence type="ECO:0000256" key="7">
    <source>
        <dbReference type="ARBA" id="ARBA00022840"/>
    </source>
</evidence>
<dbReference type="PROSITE" id="PS51189">
    <property type="entry name" value="FAT"/>
    <property type="match status" value="1"/>
</dbReference>
<dbReference type="InterPro" id="IPR009076">
    <property type="entry name" value="FRB_dom"/>
</dbReference>
<dbReference type="InterPro" id="IPR057564">
    <property type="entry name" value="HEAT_ATR"/>
</dbReference>
<dbReference type="GO" id="GO:0044877">
    <property type="term" value="F:protein-containing complex binding"/>
    <property type="evidence" value="ECO:0007669"/>
    <property type="project" value="InterPro"/>
</dbReference>
<dbReference type="Gene3D" id="1.25.10.10">
    <property type="entry name" value="Leucine-rich Repeat Variant"/>
    <property type="match status" value="4"/>
</dbReference>
<dbReference type="GO" id="GO:1901992">
    <property type="term" value="P:positive regulation of mitotic cell cycle phase transition"/>
    <property type="evidence" value="ECO:0007669"/>
    <property type="project" value="UniProtKB-ARBA"/>
</dbReference>
<dbReference type="InterPro" id="IPR036738">
    <property type="entry name" value="FRB_sf"/>
</dbReference>
<dbReference type="FunFam" id="1.25.10.10:FF:000371">
    <property type="entry name" value="Serine/threonine-protein kinase TOR"/>
    <property type="match status" value="1"/>
</dbReference>
<dbReference type="GO" id="GO:0010605">
    <property type="term" value="P:negative regulation of macromolecule metabolic process"/>
    <property type="evidence" value="ECO:0007669"/>
    <property type="project" value="UniProtKB-ARBA"/>
</dbReference>
<evidence type="ECO:0000256" key="8">
    <source>
        <dbReference type="ARBA" id="ARBA00023254"/>
    </source>
</evidence>
<evidence type="ECO:0000256" key="10">
    <source>
        <dbReference type="ARBA" id="ARBA00047899"/>
    </source>
</evidence>
<name>A0A812BDL7_ACAPH</name>
<dbReference type="Pfam" id="PF02260">
    <property type="entry name" value="FATC"/>
    <property type="match status" value="1"/>
</dbReference>
<dbReference type="GO" id="GO:0038202">
    <property type="term" value="P:TORC1 signaling"/>
    <property type="evidence" value="ECO:0007669"/>
    <property type="project" value="TreeGrafter"/>
</dbReference>
<proteinExistence type="inferred from homology"/>
<keyword evidence="18" id="KW-1185">Reference proteome</keyword>
<dbReference type="CDD" id="cd05169">
    <property type="entry name" value="PIKKc_TOR"/>
    <property type="match status" value="1"/>
</dbReference>
<evidence type="ECO:0000256" key="6">
    <source>
        <dbReference type="ARBA" id="ARBA00022777"/>
    </source>
</evidence>
<keyword evidence="4" id="KW-0677">Repeat</keyword>
<dbReference type="PANTHER" id="PTHR11139">
    <property type="entry name" value="ATAXIA TELANGIECTASIA MUTATED ATM -RELATED"/>
    <property type="match status" value="1"/>
</dbReference>
<evidence type="ECO:0000256" key="3">
    <source>
        <dbReference type="ARBA" id="ARBA00022679"/>
    </source>
</evidence>
<dbReference type="GO" id="GO:0031932">
    <property type="term" value="C:TORC2 complex"/>
    <property type="evidence" value="ECO:0007669"/>
    <property type="project" value="TreeGrafter"/>
</dbReference>
<feature type="compositionally biased region" description="Basic and acidic residues" evidence="13">
    <location>
        <begin position="2379"/>
        <end position="2388"/>
    </location>
</feature>
<dbReference type="GO" id="GO:0005524">
    <property type="term" value="F:ATP binding"/>
    <property type="evidence" value="ECO:0007669"/>
    <property type="project" value="UniProtKB-KW"/>
</dbReference>
<comment type="similarity">
    <text evidence="1 12">Belongs to the PI3/PI4-kinase family.</text>
</comment>
<dbReference type="InterPro" id="IPR003152">
    <property type="entry name" value="FATC_dom"/>
</dbReference>
<keyword evidence="6 12" id="KW-0418">Kinase</keyword>
<feature type="region of interest" description="Disordered" evidence="13">
    <location>
        <begin position="2379"/>
        <end position="2400"/>
    </location>
</feature>
<dbReference type="GO" id="GO:0010972">
    <property type="term" value="P:negative regulation of G2/M transition of mitotic cell cycle"/>
    <property type="evidence" value="ECO:0007669"/>
    <property type="project" value="UniProtKB-ARBA"/>
</dbReference>
<dbReference type="GO" id="GO:0005634">
    <property type="term" value="C:nucleus"/>
    <property type="evidence" value="ECO:0007669"/>
    <property type="project" value="TreeGrafter"/>
</dbReference>
<dbReference type="InterPro" id="IPR018936">
    <property type="entry name" value="PI3/4_kinase_CS"/>
</dbReference>
<dbReference type="FunFam" id="3.30.1010.10:FF:000004">
    <property type="entry name" value="Serine/threonine-protein kinase TOR"/>
    <property type="match status" value="1"/>
</dbReference>
<dbReference type="InterPro" id="IPR000403">
    <property type="entry name" value="PI3/4_kinase_cat_dom"/>
</dbReference>
<reference evidence="17" key="1">
    <citation type="submission" date="2021-01" db="EMBL/GenBank/DDBJ databases">
        <authorList>
            <person name="Li R."/>
            <person name="Bekaert M."/>
        </authorList>
    </citation>
    <scope>NUCLEOTIDE SEQUENCE</scope>
    <source>
        <strain evidence="17">Farmed</strain>
    </source>
</reference>
<dbReference type="GO" id="GO:0005737">
    <property type="term" value="C:cytoplasm"/>
    <property type="evidence" value="ECO:0007669"/>
    <property type="project" value="TreeGrafter"/>
</dbReference>
<evidence type="ECO:0000259" key="16">
    <source>
        <dbReference type="PROSITE" id="PS51190"/>
    </source>
</evidence>